<organism evidence="2 3">
    <name type="scientific">Pseudovirgaria hyperparasitica</name>
    <dbReference type="NCBI Taxonomy" id="470096"/>
    <lineage>
        <taxon>Eukaryota</taxon>
        <taxon>Fungi</taxon>
        <taxon>Dikarya</taxon>
        <taxon>Ascomycota</taxon>
        <taxon>Pezizomycotina</taxon>
        <taxon>Dothideomycetes</taxon>
        <taxon>Dothideomycetes incertae sedis</taxon>
        <taxon>Acrospermales</taxon>
        <taxon>Acrospermaceae</taxon>
        <taxon>Pseudovirgaria</taxon>
    </lineage>
</organism>
<dbReference type="Proteomes" id="UP000799437">
    <property type="component" value="Unassembled WGS sequence"/>
</dbReference>
<gene>
    <name evidence="2" type="ORF">EJ05DRAFT_486526</name>
</gene>
<feature type="compositionally biased region" description="Polar residues" evidence="1">
    <location>
        <begin position="85"/>
        <end position="99"/>
    </location>
</feature>
<feature type="compositionally biased region" description="Low complexity" evidence="1">
    <location>
        <begin position="220"/>
        <end position="233"/>
    </location>
</feature>
<sequence>MPGLETSLAILPFYHFISPTKRPAFENLPPWIRDRVHANRVASSTASKDAERGRATFGSVSHDPKYWPPPKPVKFKRHKSVLRASVSSQDGPQNKQTVESKIKSKSRSTIGLCQLSMSGEESSSEQSLQPPGQRRPSVSDRLTALADESKDWFDSILKTRSHTLDYAAEGKNWVESFFQMEAILEARRRREERRELAFEAKLKNSVPQTLASQESEAGVSTSSIEQSTSVTSSRIPRLSVQPNGRLSLIIQDEPATSTENQGLSGYLTPDQQESELKPDVNEPDKDVAFTG</sequence>
<reference evidence="2" key="1">
    <citation type="journal article" date="2020" name="Stud. Mycol.">
        <title>101 Dothideomycetes genomes: a test case for predicting lifestyles and emergence of pathogens.</title>
        <authorList>
            <person name="Haridas S."/>
            <person name="Albert R."/>
            <person name="Binder M."/>
            <person name="Bloem J."/>
            <person name="Labutti K."/>
            <person name="Salamov A."/>
            <person name="Andreopoulos B."/>
            <person name="Baker S."/>
            <person name="Barry K."/>
            <person name="Bills G."/>
            <person name="Bluhm B."/>
            <person name="Cannon C."/>
            <person name="Castanera R."/>
            <person name="Culley D."/>
            <person name="Daum C."/>
            <person name="Ezra D."/>
            <person name="Gonzalez J."/>
            <person name="Henrissat B."/>
            <person name="Kuo A."/>
            <person name="Liang C."/>
            <person name="Lipzen A."/>
            <person name="Lutzoni F."/>
            <person name="Magnuson J."/>
            <person name="Mondo S."/>
            <person name="Nolan M."/>
            <person name="Ohm R."/>
            <person name="Pangilinan J."/>
            <person name="Park H.-J."/>
            <person name="Ramirez L."/>
            <person name="Alfaro M."/>
            <person name="Sun H."/>
            <person name="Tritt A."/>
            <person name="Yoshinaga Y."/>
            <person name="Zwiers L.-H."/>
            <person name="Turgeon B."/>
            <person name="Goodwin S."/>
            <person name="Spatafora J."/>
            <person name="Crous P."/>
            <person name="Grigoriev I."/>
        </authorList>
    </citation>
    <scope>NUCLEOTIDE SEQUENCE</scope>
    <source>
        <strain evidence="2">CBS 121739</strain>
    </source>
</reference>
<name>A0A6A6W6E5_9PEZI</name>
<dbReference type="EMBL" id="ML996573">
    <property type="protein sequence ID" value="KAF2757476.1"/>
    <property type="molecule type" value="Genomic_DNA"/>
</dbReference>
<feature type="region of interest" description="Disordered" evidence="1">
    <location>
        <begin position="41"/>
        <end position="139"/>
    </location>
</feature>
<protein>
    <submittedName>
        <fullName evidence="2">Uncharacterized protein</fullName>
    </submittedName>
</protein>
<feature type="compositionally biased region" description="Basic and acidic residues" evidence="1">
    <location>
        <begin position="274"/>
        <end position="291"/>
    </location>
</feature>
<evidence type="ECO:0000313" key="3">
    <source>
        <dbReference type="Proteomes" id="UP000799437"/>
    </source>
</evidence>
<feature type="compositionally biased region" description="Polar residues" evidence="1">
    <location>
        <begin position="254"/>
        <end position="263"/>
    </location>
</feature>
<evidence type="ECO:0000256" key="1">
    <source>
        <dbReference type="SAM" id="MobiDB-lite"/>
    </source>
</evidence>
<dbReference type="GeneID" id="54486593"/>
<evidence type="ECO:0000313" key="2">
    <source>
        <dbReference type="EMBL" id="KAF2757476.1"/>
    </source>
</evidence>
<keyword evidence="3" id="KW-1185">Reference proteome</keyword>
<feature type="compositionally biased region" description="Low complexity" evidence="1">
    <location>
        <begin position="114"/>
        <end position="132"/>
    </location>
</feature>
<accession>A0A6A6W6E5</accession>
<feature type="compositionally biased region" description="Polar residues" evidence="1">
    <location>
        <begin position="209"/>
        <end position="219"/>
    </location>
</feature>
<proteinExistence type="predicted"/>
<feature type="region of interest" description="Disordered" evidence="1">
    <location>
        <begin position="209"/>
        <end position="291"/>
    </location>
</feature>
<dbReference type="RefSeq" id="XP_033599927.1">
    <property type="nucleotide sequence ID" value="XM_033745539.1"/>
</dbReference>
<dbReference type="AlphaFoldDB" id="A0A6A6W6E5"/>